<keyword evidence="4" id="KW-0472">Membrane</keyword>
<dbReference type="Gene3D" id="2.40.50.100">
    <property type="match status" value="2"/>
</dbReference>
<proteinExistence type="inferred from homology"/>
<feature type="region of interest" description="Disordered" evidence="3">
    <location>
        <begin position="1"/>
        <end position="23"/>
    </location>
</feature>
<evidence type="ECO:0000256" key="1">
    <source>
        <dbReference type="ARBA" id="ARBA00009477"/>
    </source>
</evidence>
<gene>
    <name evidence="6" type="ORF">H9742_01220</name>
</gene>
<comment type="similarity">
    <text evidence="1">Belongs to the membrane fusion protein (MFP) (TC 8.A.1) family.</text>
</comment>
<comment type="caution">
    <text evidence="6">The sequence shown here is derived from an EMBL/GenBank/DDBJ whole genome shotgun (WGS) entry which is preliminary data.</text>
</comment>
<feature type="domain" description="YknX-like C-terminal permuted SH3-like" evidence="5">
    <location>
        <begin position="438"/>
        <end position="504"/>
    </location>
</feature>
<dbReference type="Proteomes" id="UP000824265">
    <property type="component" value="Unassembled WGS sequence"/>
</dbReference>
<dbReference type="EMBL" id="DXGH01000006">
    <property type="protein sequence ID" value="HIW80144.1"/>
    <property type="molecule type" value="Genomic_DNA"/>
</dbReference>
<evidence type="ECO:0000256" key="3">
    <source>
        <dbReference type="SAM" id="MobiDB-lite"/>
    </source>
</evidence>
<dbReference type="Pfam" id="PF25989">
    <property type="entry name" value="YknX_C"/>
    <property type="match status" value="1"/>
</dbReference>
<dbReference type="InterPro" id="IPR011053">
    <property type="entry name" value="Single_hybrid_motif"/>
</dbReference>
<dbReference type="GO" id="GO:1990281">
    <property type="term" value="C:efflux pump complex"/>
    <property type="evidence" value="ECO:0007669"/>
    <property type="project" value="TreeGrafter"/>
</dbReference>
<dbReference type="Gene3D" id="2.40.30.170">
    <property type="match status" value="1"/>
</dbReference>
<keyword evidence="2" id="KW-0175">Coiled coil</keyword>
<sequence>MKKKDKNSPMEEGLQQAAEPVRRKKKRKKAPIIIGIVVILILVVRMASCALTPAAGAIVTTVTAQRGDLQESISTSGTVESEEVEVIFAPVAGKLGEVNVAVGDAVKAGDVLISYDMEEMEETLTQAALNQQKSTAVYNGAMADNSENQAKLVEANTNLEVLNQQIADNKSYLKDLQSKLSQSQRDTSNGLANESYELSNRLSQLNQEMEALDKTAPDYESQVQSIQQEIQAVNAQISRNSYLQSVATSTDYYAQMEQEIADVQERIADYEEYKSRMESQKTASEGSILDSYDKESYSADKQLADITYQQAEESYYEAKQGVCAEFDGIVTECSAASGATVADGAQLLTLKSSQNLKVAFQASKYDLEKLAVGQKAQVTILDQAYEGEVSKIDRMATLNESNTPMVGVEIHITNPDDRIILGLDAKLEIYTNQVQDALLIPVEAINADKEGDFLYVVENGVVVKRNIVCGISTDTYTEVKEGITQQDQIILSSYTTLEEGMAVTALPAQ</sequence>
<accession>A0A9D1U9Y9</accession>
<keyword evidence="4" id="KW-1133">Transmembrane helix</keyword>
<keyword evidence="4" id="KW-0812">Transmembrane</keyword>
<dbReference type="InterPro" id="IPR006143">
    <property type="entry name" value="RND_pump_MFP"/>
</dbReference>
<dbReference type="AlphaFoldDB" id="A0A9D1U9Y9"/>
<evidence type="ECO:0000256" key="2">
    <source>
        <dbReference type="SAM" id="Coils"/>
    </source>
</evidence>
<reference evidence="6" key="1">
    <citation type="journal article" date="2021" name="PeerJ">
        <title>Extensive microbial diversity within the chicken gut microbiome revealed by metagenomics and culture.</title>
        <authorList>
            <person name="Gilroy R."/>
            <person name="Ravi A."/>
            <person name="Getino M."/>
            <person name="Pursley I."/>
            <person name="Horton D.L."/>
            <person name="Alikhan N.F."/>
            <person name="Baker D."/>
            <person name="Gharbi K."/>
            <person name="Hall N."/>
            <person name="Watson M."/>
            <person name="Adriaenssens E.M."/>
            <person name="Foster-Nyarko E."/>
            <person name="Jarju S."/>
            <person name="Secka A."/>
            <person name="Antonio M."/>
            <person name="Oren A."/>
            <person name="Chaudhuri R.R."/>
            <person name="La Ragione R."/>
            <person name="Hildebrand F."/>
            <person name="Pallen M.J."/>
        </authorList>
    </citation>
    <scope>NUCLEOTIDE SEQUENCE</scope>
    <source>
        <strain evidence="6">CHK195-6426</strain>
    </source>
</reference>
<dbReference type="PANTHER" id="PTHR30469">
    <property type="entry name" value="MULTIDRUG RESISTANCE PROTEIN MDTA"/>
    <property type="match status" value="1"/>
</dbReference>
<feature type="transmembrane region" description="Helical" evidence="4">
    <location>
        <begin position="30"/>
        <end position="48"/>
    </location>
</feature>
<evidence type="ECO:0000313" key="6">
    <source>
        <dbReference type="EMBL" id="HIW80144.1"/>
    </source>
</evidence>
<reference evidence="6" key="2">
    <citation type="submission" date="2021-04" db="EMBL/GenBank/DDBJ databases">
        <authorList>
            <person name="Gilroy R."/>
        </authorList>
    </citation>
    <scope>NUCLEOTIDE SEQUENCE</scope>
    <source>
        <strain evidence="6">CHK195-6426</strain>
    </source>
</reference>
<dbReference type="PANTHER" id="PTHR30469:SF33">
    <property type="entry name" value="SLR1207 PROTEIN"/>
    <property type="match status" value="1"/>
</dbReference>
<feature type="coiled-coil region" evidence="2">
    <location>
        <begin position="145"/>
        <end position="280"/>
    </location>
</feature>
<dbReference type="NCBIfam" id="TIGR01730">
    <property type="entry name" value="RND_mfp"/>
    <property type="match status" value="1"/>
</dbReference>
<name>A0A9D1U9Y9_9FIRM</name>
<dbReference type="GO" id="GO:0015562">
    <property type="term" value="F:efflux transmembrane transporter activity"/>
    <property type="evidence" value="ECO:0007669"/>
    <property type="project" value="TreeGrafter"/>
</dbReference>
<dbReference type="InterPro" id="IPR058637">
    <property type="entry name" value="YknX-like_C"/>
</dbReference>
<dbReference type="SUPFAM" id="SSF51230">
    <property type="entry name" value="Single hybrid motif"/>
    <property type="match status" value="1"/>
</dbReference>
<evidence type="ECO:0000313" key="7">
    <source>
        <dbReference type="Proteomes" id="UP000824265"/>
    </source>
</evidence>
<dbReference type="Gene3D" id="2.40.420.20">
    <property type="match status" value="1"/>
</dbReference>
<evidence type="ECO:0000256" key="4">
    <source>
        <dbReference type="SAM" id="Phobius"/>
    </source>
</evidence>
<dbReference type="Gene3D" id="1.10.287.470">
    <property type="entry name" value="Helix hairpin bin"/>
    <property type="match status" value="1"/>
</dbReference>
<organism evidence="6 7">
    <name type="scientific">Candidatus Acetatifactor stercoripullorum</name>
    <dbReference type="NCBI Taxonomy" id="2838414"/>
    <lineage>
        <taxon>Bacteria</taxon>
        <taxon>Bacillati</taxon>
        <taxon>Bacillota</taxon>
        <taxon>Clostridia</taxon>
        <taxon>Lachnospirales</taxon>
        <taxon>Lachnospiraceae</taxon>
        <taxon>Acetatifactor</taxon>
    </lineage>
</organism>
<protein>
    <submittedName>
        <fullName evidence="6">Efflux RND transporter periplasmic adaptor subunit</fullName>
    </submittedName>
</protein>
<evidence type="ECO:0000259" key="5">
    <source>
        <dbReference type="Pfam" id="PF25989"/>
    </source>
</evidence>